<sequence>MALTLVSSPETCHGIQGVNEWVLTSSISDLRSVKAEVKDGSTVIYTAYQYYKNSSSQYVFNMNKVLESYLDPFYYNTALGATAGIGAPTNCSFNYSVVFTEILSTGASGDTDSPAAKQAINSIENTLDYATKSVILTSYTDELVLREDQQFPLAFLCKNTTLLKIQRVLKSSTGATLQTDLITMPNTSTGNRVLIYPLNSDTIHDIHASATTAEITLYYNTSTIISDTFTLKIDRSNTCNDVVFEWLNVYGEFDTMSFINTKLKSNNDDKTKFISGEDIKTIKSKYNSTEFYETYPLSLAQKELVSVLFSSPVVYKIVDGVRELVQVMNGYNDEDMFTLQLEIQTKLITLQNG</sequence>
<dbReference type="EMBL" id="KR029595">
    <property type="protein sequence ID" value="AKH47521.1"/>
    <property type="molecule type" value="Genomic_DNA"/>
</dbReference>
<reference evidence="1" key="2">
    <citation type="submission" date="2015-03" db="EMBL/GenBank/DDBJ databases">
        <authorList>
            <person name="Chow C.-E.T."/>
            <person name="Winget D.M."/>
            <person name="White R.A.III."/>
            <person name="Hallam S.J."/>
            <person name="Suttle C.A."/>
        </authorList>
    </citation>
    <scope>NUCLEOTIDE SEQUENCE</scope>
    <source>
        <strain evidence="1">H4084948</strain>
    </source>
</reference>
<proteinExistence type="predicted"/>
<reference evidence="1" key="1">
    <citation type="journal article" date="2015" name="Front. Microbiol.">
        <title>Combining genomic sequencing methods to explore viral diversity and reveal potential virus-host interactions.</title>
        <authorList>
            <person name="Chow C.E."/>
            <person name="Winget D.M."/>
            <person name="White R.A.III."/>
            <person name="Hallam S.J."/>
            <person name="Suttle C.A."/>
        </authorList>
    </citation>
    <scope>NUCLEOTIDE SEQUENCE</scope>
    <source>
        <strain evidence="1">H4084948</strain>
    </source>
</reference>
<name>A0A0F7L902_9VIRU</name>
<accession>A0A0F7L902</accession>
<organism evidence="1">
    <name type="scientific">uncultured marine virus</name>
    <dbReference type="NCBI Taxonomy" id="186617"/>
    <lineage>
        <taxon>Viruses</taxon>
        <taxon>environmental samples</taxon>
    </lineage>
</organism>
<protein>
    <submittedName>
        <fullName evidence="1">Uncharacterized protein</fullName>
    </submittedName>
</protein>
<evidence type="ECO:0000313" key="1">
    <source>
        <dbReference type="EMBL" id="AKH47521.1"/>
    </source>
</evidence>